<feature type="compositionally biased region" description="Polar residues" evidence="1">
    <location>
        <begin position="185"/>
        <end position="200"/>
    </location>
</feature>
<comment type="caution">
    <text evidence="2">The sequence shown here is derived from an EMBL/GenBank/DDBJ whole genome shotgun (WGS) entry which is preliminary data.</text>
</comment>
<evidence type="ECO:0000313" key="2">
    <source>
        <dbReference type="EMBL" id="CAE6420701.1"/>
    </source>
</evidence>
<proteinExistence type="predicted"/>
<sequence length="337" mass="37062">MNNSRRFTPAPVRPSAPTTPRSANRALPTPPASATTTFHVPEDNPLNIRPKLPIDGFAKSKRARPGMGSHATNSPARPSRVPKQPTVDADHHSRPQRIFGQSNGLLPSLSPPPAPPSLLTRPVPQSVSARFSSPFSPPDNQDTTGNHQAEQEEDELDTPGPHISTYRPPGDPIVYERTLQMHSTTYQAGARRQNTPTSEFQGEFDNSGAESPCPSKRRATGDHGYQAPAKRKRSTPNNDQNLDDDRCLSQEPLSTVTAPQLSQSSLPHGYYSTSLEAYIEAHQSEWIAAQKRWQTCTMEEWQNGPKELTAELEKMMDMASRFMVVEGGVLILRGFTG</sequence>
<reference evidence="2" key="1">
    <citation type="submission" date="2021-01" db="EMBL/GenBank/DDBJ databases">
        <authorList>
            <person name="Kaushik A."/>
        </authorList>
    </citation>
    <scope>NUCLEOTIDE SEQUENCE</scope>
    <source>
        <strain evidence="2">AG2-2IIIB</strain>
    </source>
</reference>
<dbReference type="EMBL" id="CAJMWT010001805">
    <property type="protein sequence ID" value="CAE6420701.1"/>
    <property type="molecule type" value="Genomic_DNA"/>
</dbReference>
<dbReference type="Proteomes" id="UP000663843">
    <property type="component" value="Unassembled WGS sequence"/>
</dbReference>
<dbReference type="AlphaFoldDB" id="A0A8H2XD58"/>
<feature type="region of interest" description="Disordered" evidence="1">
    <location>
        <begin position="1"/>
        <end position="173"/>
    </location>
</feature>
<evidence type="ECO:0000313" key="3">
    <source>
        <dbReference type="Proteomes" id="UP000663843"/>
    </source>
</evidence>
<feature type="compositionally biased region" description="Polar residues" evidence="1">
    <location>
        <begin position="123"/>
        <end position="148"/>
    </location>
</feature>
<evidence type="ECO:0000256" key="1">
    <source>
        <dbReference type="SAM" id="MobiDB-lite"/>
    </source>
</evidence>
<protein>
    <submittedName>
        <fullName evidence="2">Uncharacterized protein</fullName>
    </submittedName>
</protein>
<name>A0A8H2XD58_9AGAM</name>
<gene>
    <name evidence="2" type="ORF">RDB_LOCUS53185</name>
</gene>
<organism evidence="2 3">
    <name type="scientific">Rhizoctonia solani</name>
    <dbReference type="NCBI Taxonomy" id="456999"/>
    <lineage>
        <taxon>Eukaryota</taxon>
        <taxon>Fungi</taxon>
        <taxon>Dikarya</taxon>
        <taxon>Basidiomycota</taxon>
        <taxon>Agaricomycotina</taxon>
        <taxon>Agaricomycetes</taxon>
        <taxon>Cantharellales</taxon>
        <taxon>Ceratobasidiaceae</taxon>
        <taxon>Rhizoctonia</taxon>
    </lineage>
</organism>
<accession>A0A8H2XD58</accession>
<feature type="region of interest" description="Disordered" evidence="1">
    <location>
        <begin position="185"/>
        <end position="246"/>
    </location>
</feature>